<dbReference type="AlphaFoldDB" id="A0A318U841"/>
<gene>
    <name evidence="2" type="ORF">C8J30_103120</name>
</gene>
<feature type="region of interest" description="Disordered" evidence="1">
    <location>
        <begin position="1"/>
        <end position="75"/>
    </location>
</feature>
<comment type="caution">
    <text evidence="2">The sequence shown here is derived from an EMBL/GenBank/DDBJ whole genome shotgun (WGS) entry which is preliminary data.</text>
</comment>
<evidence type="ECO:0000313" key="3">
    <source>
        <dbReference type="Proteomes" id="UP000247727"/>
    </source>
</evidence>
<feature type="compositionally biased region" description="Low complexity" evidence="1">
    <location>
        <begin position="23"/>
        <end position="54"/>
    </location>
</feature>
<dbReference type="Proteomes" id="UP000247727">
    <property type="component" value="Unassembled WGS sequence"/>
</dbReference>
<name>A0A318U841_9RHOB</name>
<organism evidence="2 3">
    <name type="scientific">Rhodobacter viridis</name>
    <dbReference type="NCBI Taxonomy" id="1054202"/>
    <lineage>
        <taxon>Bacteria</taxon>
        <taxon>Pseudomonadati</taxon>
        <taxon>Pseudomonadota</taxon>
        <taxon>Alphaproteobacteria</taxon>
        <taxon>Rhodobacterales</taxon>
        <taxon>Rhodobacter group</taxon>
        <taxon>Rhodobacter</taxon>
    </lineage>
</organism>
<protein>
    <submittedName>
        <fullName evidence="2">Phage terminase Nu1 subunit (DNA packaging protein)</fullName>
    </submittedName>
</protein>
<dbReference type="EMBL" id="QJTK01000003">
    <property type="protein sequence ID" value="PYF11025.1"/>
    <property type="molecule type" value="Genomic_DNA"/>
</dbReference>
<reference evidence="2 3" key="1">
    <citation type="submission" date="2018-06" db="EMBL/GenBank/DDBJ databases">
        <title>Genomic Encyclopedia of Type Strains, Phase III (KMG-III): the genomes of soil and plant-associated and newly described type strains.</title>
        <authorList>
            <person name="Whitman W."/>
        </authorList>
    </citation>
    <scope>NUCLEOTIDE SEQUENCE [LARGE SCALE GENOMIC DNA]</scope>
    <source>
        <strain evidence="2 3">JA737</strain>
    </source>
</reference>
<accession>A0A318U841</accession>
<keyword evidence="3" id="KW-1185">Reference proteome</keyword>
<evidence type="ECO:0000256" key="1">
    <source>
        <dbReference type="SAM" id="MobiDB-lite"/>
    </source>
</evidence>
<proteinExistence type="predicted"/>
<evidence type="ECO:0000313" key="2">
    <source>
        <dbReference type="EMBL" id="PYF11025.1"/>
    </source>
</evidence>
<sequence length="225" mass="24094">MRLRDEDIFGDLMGENIQPCPHSVSPKSVKAAASGSAQNATHAPQSAQGAQSPALPDPAALPKESPASGAESGFSTLPAQMDERELAALTRLSLSQVRTKAREGIFLRSARARYDVAESVGRYIEHLRKIAANRDAPSNDLKAEKLRLAREQADKLAIANAAARGELVEADAVTREWASILRDLRNALLAVPSRCGAALPHLTATDIATLEREIRTALEGLAHDH</sequence>